<evidence type="ECO:0000256" key="6">
    <source>
        <dbReference type="ARBA" id="ARBA00023242"/>
    </source>
</evidence>
<protein>
    <recommendedName>
        <fullName evidence="11">Huntingtin</fullName>
    </recommendedName>
</protein>
<comment type="similarity">
    <text evidence="4">Belongs to the huntingtin family.</text>
</comment>
<dbReference type="Pfam" id="PF12372">
    <property type="entry name" value="Htt_N-HEAT"/>
    <property type="match status" value="1"/>
</dbReference>
<evidence type="ECO:0000256" key="8">
    <source>
        <dbReference type="SAM" id="MobiDB-lite"/>
    </source>
</evidence>
<feature type="region of interest" description="Disordered" evidence="8">
    <location>
        <begin position="351"/>
        <end position="372"/>
    </location>
</feature>
<dbReference type="InterPro" id="IPR021133">
    <property type="entry name" value="HEAT_type_2"/>
</dbReference>
<dbReference type="InterPro" id="IPR024613">
    <property type="entry name" value="Huntingtin_N_HEAT_rpt-2"/>
</dbReference>
<dbReference type="EMBL" id="JAVRBK010000004">
    <property type="protein sequence ID" value="KAK5644858.1"/>
    <property type="molecule type" value="Genomic_DNA"/>
</dbReference>
<evidence type="ECO:0000256" key="1">
    <source>
        <dbReference type="ARBA" id="ARBA00002907"/>
    </source>
</evidence>
<evidence type="ECO:0000313" key="10">
    <source>
        <dbReference type="Proteomes" id="UP001329430"/>
    </source>
</evidence>
<dbReference type="Pfam" id="PF20925">
    <property type="entry name" value="Htt_bridge"/>
    <property type="match status" value="1"/>
</dbReference>
<dbReference type="InterPro" id="IPR048411">
    <property type="entry name" value="Htt_N_HEAT_rpt-1"/>
</dbReference>
<keyword evidence="10" id="KW-1185">Reference proteome</keyword>
<dbReference type="PANTHER" id="PTHR10170">
    <property type="entry name" value="HUNTINGTON DISEASE PROTEIN"/>
    <property type="match status" value="1"/>
</dbReference>
<evidence type="ECO:0000256" key="4">
    <source>
        <dbReference type="ARBA" id="ARBA00007153"/>
    </source>
</evidence>
<evidence type="ECO:0000256" key="2">
    <source>
        <dbReference type="ARBA" id="ARBA00004123"/>
    </source>
</evidence>
<proteinExistence type="inferred from homology"/>
<name>A0AAN7ZNB7_9COLE</name>
<dbReference type="InterPro" id="IPR000091">
    <property type="entry name" value="Huntingtin"/>
</dbReference>
<dbReference type="Pfam" id="PF20927">
    <property type="entry name" value="Htt_C-HEAT"/>
    <property type="match status" value="3"/>
</dbReference>
<dbReference type="GO" id="GO:0005737">
    <property type="term" value="C:cytoplasm"/>
    <property type="evidence" value="ECO:0007669"/>
    <property type="project" value="UniProtKB-SubCell"/>
</dbReference>
<comment type="function">
    <text evidence="1">May play a role in microtubule-mediated transport or vesicle function.</text>
</comment>
<comment type="caution">
    <text evidence="9">The sequence shown here is derived from an EMBL/GenBank/DDBJ whole genome shotgun (WGS) entry which is preliminary data.</text>
</comment>
<reference evidence="9 10" key="1">
    <citation type="journal article" date="2024" name="Insects">
        <title>An Improved Chromosome-Level Genome Assembly of the Firefly Pyrocoelia pectoralis.</title>
        <authorList>
            <person name="Fu X."/>
            <person name="Meyer-Rochow V.B."/>
            <person name="Ballantyne L."/>
            <person name="Zhu X."/>
        </authorList>
    </citation>
    <scope>NUCLEOTIDE SEQUENCE [LARGE SCALE GENOMIC DNA]</scope>
    <source>
        <strain evidence="9">XCY_ONT2</strain>
    </source>
</reference>
<evidence type="ECO:0000256" key="3">
    <source>
        <dbReference type="ARBA" id="ARBA00004496"/>
    </source>
</evidence>
<evidence type="ECO:0000313" key="9">
    <source>
        <dbReference type="EMBL" id="KAK5644858.1"/>
    </source>
</evidence>
<keyword evidence="5" id="KW-0963">Cytoplasm</keyword>
<dbReference type="GO" id="GO:0005634">
    <property type="term" value="C:nucleus"/>
    <property type="evidence" value="ECO:0007669"/>
    <property type="project" value="UniProtKB-SubCell"/>
</dbReference>
<evidence type="ECO:0008006" key="11">
    <source>
        <dbReference type="Google" id="ProtNLM"/>
    </source>
</evidence>
<dbReference type="InterPro" id="IPR028426">
    <property type="entry name" value="Huntingtin_fam"/>
</dbReference>
<gene>
    <name evidence="9" type="ORF">RI129_006158</name>
</gene>
<dbReference type="InterPro" id="IPR011989">
    <property type="entry name" value="ARM-like"/>
</dbReference>
<accession>A0AAN7ZNB7</accession>
<dbReference type="PROSITE" id="PS50077">
    <property type="entry name" value="HEAT_REPEAT"/>
    <property type="match status" value="1"/>
</dbReference>
<dbReference type="Pfam" id="PF20926">
    <property type="entry name" value="Htt_N-HEAT_1"/>
    <property type="match status" value="1"/>
</dbReference>
<sequence>MATQDKLLKSLESLRSIMNTNPTADISQRKKEKIQHCNVITDTIGNATIRVAPNFGYLLGLSIETLLQLCDDQESDVRMIADECLNRLIRAISDGNMSKIQIELHKEIKNNGTPRSLRAALWRFAELSHHIRPHKGKPYVANLMPCIIKITERTEEMIHETLATSFPKIMATLGCFTTDNDIKALMKAFLNNVPNTSAVIRRTAITCILAVCLNCRKPYVFVTYILNNLLDLLIPVQDYHSTSLILGVMGCLKVILPHIKNCSSDQEIKDSFGIRKEVNETPVAVDRLLQVYELCLYYLPHDDHNITNASLETLNVLLQNCSPNLKTVLTSPSGINKSRITFPDSTIRLKPRSPSQMSVATPLSGDENSETDLLDSLRPDIEKWIDESKLSVINITYAKTNEMMEKSMYFNSAQTTNQEDNRTSDYSNIDIGIITDDSYDSMKRDKSVVDNFDKMDLSDASSDEHSFVQPTDDKSVATASDDLYQEIDIGSFQDKDVPLYYCARLIVKSFLLTGVQRATISDKKVRVSVKSLSLSCLSTIVQIYPAVFLTYLDKSQSKDVNKATMCHRQPISDILLYKHHTDPQLRGVVRMIIGKFLKSVIINSGDQYELWITQNSVLESNEYFEMSNLINILMKGLEDESSNCLRQTLQSLNICLKYILESENNIFVKSILHTLPHVAQNPYWLVKVSLLEVVTSIYYVTVHHVLGTSEFQDRILHNVLFELLKYDNQKVRSACSSAIVQIIPFLYFKQNLPNESTTTNKAKYYKNVYFSNLFVSGNEMNFNQKRLLLNMPFPFNSLCENSIDSIKDSLSRIILKLMDFLQSPVSKFFAFGCIETLCMLIHTYPPVTYPNAWGCFANITISREHIDQNLTPIANSSGKQLSLSSSMDVFRICVSFLCNSTMAYDLKCHLNLLKLCGNLICGLCLPNFKPKTEINVEDSHQLWDMFTDKSLSGLTEQFFNHILKLLNIFYHVIEEISPLHVQNKPVLGNLPTPSTLSPIKRRKSDLGEKYKSITQGRSADKEDKLEKKMESIRLNLMGYFGNLPHYLKLYDLLKTSYTNYKISLDTEASEKFLGLLRTTLLSLSQLLEIASLFESGRVSEEILNYCCCTFNLEPSYTVECVQQLLKSLFSTNLTGNISNITLPKQNVEDGSYSFFHSVFRKPYMDISLCISGFNNSSKLNCDGDNVVMGYLHRRNSKKSLVLPRGADSILASYIRLFEPMVIKSLKQYTITSDVKFQCCVLQLLCQLVQLRVNYCLLDSEQIFIGFVLKQFEYLEEGQIPYANELIPQIFNFLVHLSYGKQHSKSIISVPKIIQLCDGLMASGQPLLTHCIPALEPVVEDIFLCRNKSNTSDFKELETTREVLLSMLLRLLEYPNVIHLLTLILNESKYCDNSGDKWLKWSRHVSDVFLPMLRQNKITINNKSDIMSIRKFVYVLNPSVFKPLNEVLFILYDEPPSNDSSLGQVNRWLGKILTLFLVVLQIKEELLLLKVMETQSDYVPLSVFSNVITTSDPLNVSNTANLFNDMIPEAVFVRYIFRVINIAIDRCTEVINSECTQVELFLLEQTSSFLLFCTHIFQSGSHCKIANTAIQLVNAEQMNSNEEELEINYINGNIIKLSPFFPTLAIEWCYLLTLLNYNDRKFWCTIVQLPESYGIVNKFQEQLMQQKTKCINLEIIRIGGTIAFCDYLNENMGDAEQLSWFLVQNIQTLVGLCDEEPIYDFFSSLHRNPPASGLVLQAINAKCLPITDITFRTKTLKSIENIHLSQIGALLCSIVPNFLDCRELTLSRLTANLASRKIELLLTMSMEEVCNQLPKEDLMQIMDLLVEKKLVKKHETLVSLLNRLATQYYDISPLDFDQSRSVNSEYIKNLHINKAWYISQVKSKCRSNKIELEMAEVLSHLDYEDLLNIMSNKDFNKVILKDCIAWSINYMIENHVKDEPDLLRASINILIKNVGDVKILFPKSHQVYQPFARKEQSLEIKYTHRVTELFSDNLFWNFLCDIIPSVTCYINSVPHILPSIPSANLDDFVKFSVICLESINFIIRVDENNLDVHFIDMAVTCSKVILTNNCFRDILTDDNFTSWLCSAVNSLYKLVFYLLLGNQALPDVPKYGLSVAPVDVSRAHATHQLSILIRWIEKHQSLSIPFPKTLYASIKDIIVALSRKPFANSYLLIPLGAWKNGLQVPNNGSIVPPLPIEFLQEVDVLEEFIFRITLLGWTSRQQFEETWMCLLSVLNTNPTIEAVTEEANTIIHVTSLSIAAITSLLLQALSAPVIGDINISNFIHVSRDAPIDINNSCLSKLKHIHDILQNKFNEHARLFRSQLSLINVFHKNNLEKLNTSYSFGQLSIEYLLISSKIVEHNDENRNANQVYRRQQNILHDSGLDLNSCLQFLIDLYSQWIKGQNTPLRILYEVVKSILVLSDLFTDRFQYAWMLDVCLDLLKVHTIEDEIVQHYLVINICKASAVLTPDMDTYEIVKKLISQNLKSGFLPSKIASLHGLLYVLQGCVLGNTRIGGLSEEMQLILPVAVEYIETYIHCLNGVLTQSLEHTLLVWAIAFYLIENIEQSYFNPEFITTVVQAAISYISHQKVNSGHVAVLKGLERLVIKRSISERLCNQLVKLSLDVMKNGQLTLTIPAFQLLLSCMYMSASEEMEGTQSGGIIQSSPDNLVQAIEQISAIFDYIKRGYSFEVEILCGVLPNILNDFFPPSDILTKVLGEFLSAQQPHPKLLSRVVFKVFQCTIDRSQLFLLQDWVVFSLSNFTQSFSVGMATWCLTCFFISASINNWLRSFFPYVQSRIGRYEYEDRKMLCIAGADFYKHLTNDKQKEAFVKTFIKVKDKTDMPFHDLLGCL</sequence>
<evidence type="ECO:0000256" key="5">
    <source>
        <dbReference type="ARBA" id="ARBA00022490"/>
    </source>
</evidence>
<evidence type="ECO:0000256" key="7">
    <source>
        <dbReference type="PROSITE-ProRule" id="PRU00103"/>
    </source>
</evidence>
<feature type="repeat" description="HEAT" evidence="7">
    <location>
        <begin position="62"/>
        <end position="99"/>
    </location>
</feature>
<comment type="subcellular location">
    <subcellularLocation>
        <location evidence="3">Cytoplasm</location>
    </subcellularLocation>
    <subcellularLocation>
        <location evidence="2">Nucleus</location>
    </subcellularLocation>
</comment>
<dbReference type="SUPFAM" id="SSF48371">
    <property type="entry name" value="ARM repeat"/>
    <property type="match status" value="2"/>
</dbReference>
<dbReference type="InterPro" id="IPR016024">
    <property type="entry name" value="ARM-type_fold"/>
</dbReference>
<dbReference type="PANTHER" id="PTHR10170:SF10">
    <property type="entry name" value="HUNTINGTIN"/>
    <property type="match status" value="1"/>
</dbReference>
<dbReference type="InterPro" id="IPR048413">
    <property type="entry name" value="Htt_C-HEAT_rpt"/>
</dbReference>
<organism evidence="9 10">
    <name type="scientific">Pyrocoelia pectoralis</name>
    <dbReference type="NCBI Taxonomy" id="417401"/>
    <lineage>
        <taxon>Eukaryota</taxon>
        <taxon>Metazoa</taxon>
        <taxon>Ecdysozoa</taxon>
        <taxon>Arthropoda</taxon>
        <taxon>Hexapoda</taxon>
        <taxon>Insecta</taxon>
        <taxon>Pterygota</taxon>
        <taxon>Neoptera</taxon>
        <taxon>Endopterygota</taxon>
        <taxon>Coleoptera</taxon>
        <taxon>Polyphaga</taxon>
        <taxon>Elateriformia</taxon>
        <taxon>Elateroidea</taxon>
        <taxon>Lampyridae</taxon>
        <taxon>Lampyrinae</taxon>
        <taxon>Pyrocoelia</taxon>
    </lineage>
</organism>
<dbReference type="Gene3D" id="1.25.10.10">
    <property type="entry name" value="Leucine-rich Repeat Variant"/>
    <property type="match status" value="2"/>
</dbReference>
<keyword evidence="6" id="KW-0539">Nucleus</keyword>
<dbReference type="InterPro" id="IPR048412">
    <property type="entry name" value="Htt_bridge"/>
</dbReference>
<dbReference type="Proteomes" id="UP001329430">
    <property type="component" value="Chromosome 4"/>
</dbReference>
<dbReference type="PRINTS" id="PR00375">
    <property type="entry name" value="HUNTINGTIN"/>
</dbReference>